<feature type="region of interest" description="Disordered" evidence="12">
    <location>
        <begin position="1"/>
        <end position="36"/>
    </location>
</feature>
<protein>
    <submittedName>
        <fullName evidence="15">Uncharacterized protein LOC110974910 isoform X1</fullName>
    </submittedName>
</protein>
<feature type="compositionally biased region" description="Polar residues" evidence="12">
    <location>
        <begin position="204"/>
        <end position="238"/>
    </location>
</feature>
<feature type="domain" description="Mis18" evidence="13">
    <location>
        <begin position="40"/>
        <end position="139"/>
    </location>
</feature>
<name>A0A8B7XRD6_ACAPL</name>
<dbReference type="OrthoDB" id="74210at2759"/>
<keyword evidence="10" id="KW-0131">Cell cycle</keyword>
<keyword evidence="8" id="KW-0862">Zinc</keyword>
<evidence type="ECO:0000256" key="11">
    <source>
        <dbReference type="ARBA" id="ARBA00023328"/>
    </source>
</evidence>
<evidence type="ECO:0000256" key="7">
    <source>
        <dbReference type="ARBA" id="ARBA00022776"/>
    </source>
</evidence>
<dbReference type="InterPro" id="IPR034752">
    <property type="entry name" value="Mis18"/>
</dbReference>
<keyword evidence="11" id="KW-0137">Centromere</keyword>
<keyword evidence="6" id="KW-0479">Metal-binding</keyword>
<dbReference type="GO" id="GO:0000785">
    <property type="term" value="C:chromatin"/>
    <property type="evidence" value="ECO:0007669"/>
    <property type="project" value="TreeGrafter"/>
</dbReference>
<comment type="subcellular location">
    <subcellularLocation>
        <location evidence="3">Chromosome</location>
        <location evidence="3">Centromere</location>
    </subcellularLocation>
    <subcellularLocation>
        <location evidence="2">Nucleus</location>
    </subcellularLocation>
</comment>
<feature type="region of interest" description="Disordered" evidence="12">
    <location>
        <begin position="197"/>
        <end position="277"/>
    </location>
</feature>
<sequence>MAARSHDSGVSLRHNEKNDNYEETDMTEDDETAEDDNDVPVVLQCKNCNNIVGDSMAWVCANDDLKTITLHSITNSVTAGKKLMTSTTEGIDLGSTYIHLLCKQCNEVVGRIYKTTSRQLDSLRDLYTFSAHQISSYQIGSGQQRASVGLQDMLDLPTAKSLKDSILKTQVMICALNNRILNIENALELKEDAEEPADIPASGHYNTPNDQDNTAGGMNSHIQTKKLSNSQQDLTAAVSSIEEKESSGTVKKGKQFIAGKRSKETSTATGNKRSRFK</sequence>
<dbReference type="InterPro" id="IPR004910">
    <property type="entry name" value="Yippee/Mis18/Cereblon"/>
</dbReference>
<keyword evidence="7" id="KW-0498">Mitosis</keyword>
<evidence type="ECO:0000256" key="4">
    <source>
        <dbReference type="ARBA" id="ARBA00022454"/>
    </source>
</evidence>
<keyword evidence="5" id="KW-0132">Cell division</keyword>
<comment type="function">
    <text evidence="1">Required for recruitment of CENPA to centromeres and normal chromosome segregation during mitosis.</text>
</comment>
<dbReference type="AlphaFoldDB" id="A0A8B7XRD6"/>
<evidence type="ECO:0000313" key="14">
    <source>
        <dbReference type="Proteomes" id="UP000694845"/>
    </source>
</evidence>
<dbReference type="GO" id="GO:0005634">
    <property type="term" value="C:nucleus"/>
    <property type="evidence" value="ECO:0007669"/>
    <property type="project" value="UniProtKB-SubCell"/>
</dbReference>
<accession>A0A8B7XRD6</accession>
<dbReference type="GO" id="GO:0000775">
    <property type="term" value="C:chromosome, centromeric region"/>
    <property type="evidence" value="ECO:0007669"/>
    <property type="project" value="UniProtKB-SubCell"/>
</dbReference>
<evidence type="ECO:0000256" key="8">
    <source>
        <dbReference type="ARBA" id="ARBA00022833"/>
    </source>
</evidence>
<dbReference type="Proteomes" id="UP000694845">
    <property type="component" value="Unplaced"/>
</dbReference>
<dbReference type="KEGG" id="aplc:110974910"/>
<dbReference type="PROSITE" id="PS51793">
    <property type="entry name" value="MIS18"/>
    <property type="match status" value="1"/>
</dbReference>
<keyword evidence="9" id="KW-0539">Nucleus</keyword>
<dbReference type="GO" id="GO:0034080">
    <property type="term" value="P:CENP-A containing chromatin assembly"/>
    <property type="evidence" value="ECO:0007669"/>
    <property type="project" value="TreeGrafter"/>
</dbReference>
<dbReference type="RefSeq" id="XP_022082560.1">
    <property type="nucleotide sequence ID" value="XM_022226868.1"/>
</dbReference>
<proteinExistence type="predicted"/>
<keyword evidence="14" id="KW-1185">Reference proteome</keyword>
<dbReference type="Pfam" id="PF03226">
    <property type="entry name" value="Yippee-Mis18"/>
    <property type="match status" value="1"/>
</dbReference>
<evidence type="ECO:0000256" key="10">
    <source>
        <dbReference type="ARBA" id="ARBA00023306"/>
    </source>
</evidence>
<reference evidence="15" key="1">
    <citation type="submission" date="2025-08" db="UniProtKB">
        <authorList>
            <consortium name="RefSeq"/>
        </authorList>
    </citation>
    <scope>IDENTIFICATION</scope>
</reference>
<feature type="compositionally biased region" description="Basic and acidic residues" evidence="12">
    <location>
        <begin position="1"/>
        <end position="20"/>
    </location>
</feature>
<evidence type="ECO:0000313" key="15">
    <source>
        <dbReference type="RefSeq" id="XP_022082560.1"/>
    </source>
</evidence>
<dbReference type="PANTHER" id="PTHR16431:SF1">
    <property type="entry name" value="NEUROGENIC PROTEIN MASTERMIND"/>
    <property type="match status" value="1"/>
</dbReference>
<evidence type="ECO:0000256" key="1">
    <source>
        <dbReference type="ARBA" id="ARBA00003694"/>
    </source>
</evidence>
<dbReference type="GO" id="GO:0007059">
    <property type="term" value="P:chromosome segregation"/>
    <property type="evidence" value="ECO:0007669"/>
    <property type="project" value="TreeGrafter"/>
</dbReference>
<organism evidence="14 15">
    <name type="scientific">Acanthaster planci</name>
    <name type="common">Crown-of-thorns starfish</name>
    <dbReference type="NCBI Taxonomy" id="133434"/>
    <lineage>
        <taxon>Eukaryota</taxon>
        <taxon>Metazoa</taxon>
        <taxon>Echinodermata</taxon>
        <taxon>Eleutherozoa</taxon>
        <taxon>Asterozoa</taxon>
        <taxon>Asteroidea</taxon>
        <taxon>Valvatacea</taxon>
        <taxon>Valvatida</taxon>
        <taxon>Acanthasteridae</taxon>
        <taxon>Acanthaster</taxon>
    </lineage>
</organism>
<gene>
    <name evidence="15" type="primary">LOC110974910</name>
</gene>
<evidence type="ECO:0000256" key="3">
    <source>
        <dbReference type="ARBA" id="ARBA00004584"/>
    </source>
</evidence>
<dbReference type="GO" id="GO:0051301">
    <property type="term" value="P:cell division"/>
    <property type="evidence" value="ECO:0007669"/>
    <property type="project" value="UniProtKB-KW"/>
</dbReference>
<dbReference type="GO" id="GO:0046872">
    <property type="term" value="F:metal ion binding"/>
    <property type="evidence" value="ECO:0007669"/>
    <property type="project" value="UniProtKB-KW"/>
</dbReference>
<keyword evidence="4" id="KW-0158">Chromosome</keyword>
<feature type="compositionally biased region" description="Acidic residues" evidence="12">
    <location>
        <begin position="21"/>
        <end position="36"/>
    </location>
</feature>
<evidence type="ECO:0000256" key="9">
    <source>
        <dbReference type="ARBA" id="ARBA00023242"/>
    </source>
</evidence>
<evidence type="ECO:0000256" key="2">
    <source>
        <dbReference type="ARBA" id="ARBA00004123"/>
    </source>
</evidence>
<dbReference type="OMA" id="GDPMQQS"/>
<dbReference type="PANTHER" id="PTHR16431">
    <property type="entry name" value="NEUROGENIC PROTEIN MASTERMIND"/>
    <property type="match status" value="1"/>
</dbReference>
<evidence type="ECO:0000256" key="12">
    <source>
        <dbReference type="SAM" id="MobiDB-lite"/>
    </source>
</evidence>
<evidence type="ECO:0000256" key="6">
    <source>
        <dbReference type="ARBA" id="ARBA00022723"/>
    </source>
</evidence>
<evidence type="ECO:0000259" key="13">
    <source>
        <dbReference type="PROSITE" id="PS51793"/>
    </source>
</evidence>
<dbReference type="GeneID" id="110974910"/>
<evidence type="ECO:0000256" key="5">
    <source>
        <dbReference type="ARBA" id="ARBA00022618"/>
    </source>
</evidence>